<feature type="non-terminal residue" evidence="2">
    <location>
        <position position="1"/>
    </location>
</feature>
<sequence>AFVPLENNRKFDAYMRCDFRQSMFWSIDMDVEFILVNSDSSKNLIVQDSYKFNNDHYGRNKEKTTKFIVDDSLIDPANGFINGLTFVVEFRMWITKIRGIRFPHLNDFTDPNDPRHDVVLVIE</sequence>
<keyword evidence="3" id="KW-1185">Reference proteome</keyword>
<accession>A0AAN5I7B2</accession>
<dbReference type="Proteomes" id="UP001328107">
    <property type="component" value="Unassembled WGS sequence"/>
</dbReference>
<gene>
    <name evidence="2" type="ORF">PMAYCL1PPCAC_25243</name>
</gene>
<proteinExistence type="predicted"/>
<protein>
    <recommendedName>
        <fullName evidence="1">MATH domain-containing protein</fullName>
    </recommendedName>
</protein>
<dbReference type="InterPro" id="IPR002083">
    <property type="entry name" value="MATH/TRAF_dom"/>
</dbReference>
<feature type="non-terminal residue" evidence="2">
    <location>
        <position position="123"/>
    </location>
</feature>
<comment type="caution">
    <text evidence="2">The sequence shown here is derived from an EMBL/GenBank/DDBJ whole genome shotgun (WGS) entry which is preliminary data.</text>
</comment>
<evidence type="ECO:0000313" key="2">
    <source>
        <dbReference type="EMBL" id="GMR55048.1"/>
    </source>
</evidence>
<evidence type="ECO:0000259" key="1">
    <source>
        <dbReference type="Pfam" id="PF00917"/>
    </source>
</evidence>
<dbReference type="Pfam" id="PF00917">
    <property type="entry name" value="MATH"/>
    <property type="match status" value="1"/>
</dbReference>
<dbReference type="PANTHER" id="PTHR47022">
    <property type="entry name" value="BTB AND MATH DOMAIN-CONTAINING PROTEIN 36-RELATED"/>
    <property type="match status" value="1"/>
</dbReference>
<feature type="domain" description="MATH" evidence="1">
    <location>
        <begin position="7"/>
        <end position="74"/>
    </location>
</feature>
<dbReference type="AlphaFoldDB" id="A0AAN5I7B2"/>
<evidence type="ECO:0000313" key="3">
    <source>
        <dbReference type="Proteomes" id="UP001328107"/>
    </source>
</evidence>
<name>A0AAN5I7B2_9BILA</name>
<organism evidence="2 3">
    <name type="scientific">Pristionchus mayeri</name>
    <dbReference type="NCBI Taxonomy" id="1317129"/>
    <lineage>
        <taxon>Eukaryota</taxon>
        <taxon>Metazoa</taxon>
        <taxon>Ecdysozoa</taxon>
        <taxon>Nematoda</taxon>
        <taxon>Chromadorea</taxon>
        <taxon>Rhabditida</taxon>
        <taxon>Rhabditina</taxon>
        <taxon>Diplogasteromorpha</taxon>
        <taxon>Diplogasteroidea</taxon>
        <taxon>Neodiplogasteridae</taxon>
        <taxon>Pristionchus</taxon>
    </lineage>
</organism>
<dbReference type="EMBL" id="BTRK01000005">
    <property type="protein sequence ID" value="GMR55048.1"/>
    <property type="molecule type" value="Genomic_DNA"/>
</dbReference>
<reference evidence="3" key="1">
    <citation type="submission" date="2022-10" db="EMBL/GenBank/DDBJ databases">
        <title>Genome assembly of Pristionchus species.</title>
        <authorList>
            <person name="Yoshida K."/>
            <person name="Sommer R.J."/>
        </authorList>
    </citation>
    <scope>NUCLEOTIDE SEQUENCE [LARGE SCALE GENOMIC DNA]</scope>
    <source>
        <strain evidence="3">RS5460</strain>
    </source>
</reference>
<dbReference type="PANTHER" id="PTHR47022:SF1">
    <property type="entry name" value="BTB AND MATH DOMAIN-CONTAINING PROTEIN 36-RELATED"/>
    <property type="match status" value="1"/>
</dbReference>